<feature type="compositionally biased region" description="Low complexity" evidence="1">
    <location>
        <begin position="358"/>
        <end position="368"/>
    </location>
</feature>
<protein>
    <recommendedName>
        <fullName evidence="6">LPXTG-motif cell wall anchor domain protein</fullName>
    </recommendedName>
</protein>
<dbReference type="eggNOG" id="ENOG50338BJ">
    <property type="taxonomic scope" value="Bacteria"/>
</dbReference>
<comment type="caution">
    <text evidence="4">The sequence shown here is derived from an EMBL/GenBank/DDBJ whole genome shotgun (WGS) entry which is preliminary data.</text>
</comment>
<evidence type="ECO:0008006" key="6">
    <source>
        <dbReference type="Google" id="ProtNLM"/>
    </source>
</evidence>
<reference evidence="4 5" key="1">
    <citation type="submission" date="2009-01" db="EMBL/GenBank/DDBJ databases">
        <authorList>
            <person name="Fulton L."/>
            <person name="Clifton S."/>
            <person name="Fulton B."/>
            <person name="Xu J."/>
            <person name="Minx P."/>
            <person name="Pepin K.H."/>
            <person name="Johnson M."/>
            <person name="Bhonagiri V."/>
            <person name="Nash W.E."/>
            <person name="Mardis E.R."/>
            <person name="Wilson R.K."/>
        </authorList>
    </citation>
    <scope>NUCLEOTIDE SEQUENCE [LARGE SCALE GENOMIC DNA]</scope>
    <source>
        <strain evidence="4 5">DSM 5476</strain>
    </source>
</reference>
<feature type="compositionally biased region" description="Polar residues" evidence="1">
    <location>
        <begin position="343"/>
        <end position="357"/>
    </location>
</feature>
<accession>C0EAR5</accession>
<feature type="signal peptide" evidence="3">
    <location>
        <begin position="1"/>
        <end position="27"/>
    </location>
</feature>
<dbReference type="AlphaFoldDB" id="C0EAR5"/>
<keyword evidence="5" id="KW-1185">Reference proteome</keyword>
<organism evidence="4 5">
    <name type="scientific">[Clostridium] methylpentosum DSM 5476</name>
    <dbReference type="NCBI Taxonomy" id="537013"/>
    <lineage>
        <taxon>Bacteria</taxon>
        <taxon>Bacillati</taxon>
        <taxon>Bacillota</taxon>
        <taxon>Clostridia</taxon>
        <taxon>Eubacteriales</taxon>
        <taxon>Oscillospiraceae</taxon>
        <taxon>Oscillospiraceae incertae sedis</taxon>
    </lineage>
</organism>
<keyword evidence="2" id="KW-1133">Transmembrane helix</keyword>
<keyword evidence="3" id="KW-0732">Signal</keyword>
<keyword evidence="2" id="KW-0812">Transmembrane</keyword>
<evidence type="ECO:0000313" key="5">
    <source>
        <dbReference type="Proteomes" id="UP000003340"/>
    </source>
</evidence>
<dbReference type="HOGENOM" id="CLU_393185_0_0_9"/>
<keyword evidence="2" id="KW-0472">Membrane</keyword>
<gene>
    <name evidence="4" type="ORF">CLOSTMETH_00929</name>
</gene>
<evidence type="ECO:0000313" key="4">
    <source>
        <dbReference type="EMBL" id="EEG31383.1"/>
    </source>
</evidence>
<reference evidence="4 5" key="2">
    <citation type="submission" date="2009-02" db="EMBL/GenBank/DDBJ databases">
        <title>Draft genome sequence of Clostridium methylpentosum (DSM 5476).</title>
        <authorList>
            <person name="Sudarsanam P."/>
            <person name="Ley R."/>
            <person name="Guruge J."/>
            <person name="Turnbaugh P.J."/>
            <person name="Mahowald M."/>
            <person name="Liep D."/>
            <person name="Gordon J."/>
        </authorList>
    </citation>
    <scope>NUCLEOTIDE SEQUENCE [LARGE SCALE GENOMIC DNA]</scope>
    <source>
        <strain evidence="4 5">DSM 5476</strain>
    </source>
</reference>
<dbReference type="EMBL" id="ACEC01000035">
    <property type="protein sequence ID" value="EEG31383.1"/>
    <property type="molecule type" value="Genomic_DNA"/>
</dbReference>
<feature type="region of interest" description="Disordered" evidence="1">
    <location>
        <begin position="332"/>
        <end position="396"/>
    </location>
</feature>
<evidence type="ECO:0000256" key="2">
    <source>
        <dbReference type="SAM" id="Phobius"/>
    </source>
</evidence>
<dbReference type="PROSITE" id="PS51257">
    <property type="entry name" value="PROKAR_LIPOPROTEIN"/>
    <property type="match status" value="1"/>
</dbReference>
<feature type="chain" id="PRO_5002897314" description="LPXTG-motif cell wall anchor domain protein" evidence="3">
    <location>
        <begin position="28"/>
        <end position="576"/>
    </location>
</feature>
<dbReference type="Proteomes" id="UP000003340">
    <property type="component" value="Unassembled WGS sequence"/>
</dbReference>
<feature type="transmembrane region" description="Helical" evidence="2">
    <location>
        <begin position="545"/>
        <end position="568"/>
    </location>
</feature>
<name>C0EAR5_9FIRM</name>
<evidence type="ECO:0000256" key="1">
    <source>
        <dbReference type="SAM" id="MobiDB-lite"/>
    </source>
</evidence>
<evidence type="ECO:0000256" key="3">
    <source>
        <dbReference type="SAM" id="SignalP"/>
    </source>
</evidence>
<sequence>MKFLFRHTVLAILSVACLLCFSPHVQAQIQLSAALREIVAVDLYAGPELRAFAVGTQLTGQTEGLSLPERVIGLTENGGTWCRAVWFPSQVDTSTPGRKTVPGRLIPPDGYTVSDTAAALSLPVFIYEPGGQTADTISQLQTGEVSGLLIPLGASSDILVSFAGFQDFQTVIGTTDSGDSIFCSVEYDSSTFQTGKTGWNQLSGRVSPPEGIGIADHLQSYSYPYYVMDPQKIDLSYFTPRSDGSYLFQWLYEVDDPENFFLEYAVNGSSWTAAAPNSPGDGWFRLQENQMILLASRQWIAGNTYAYRVRYRGEISNWVEFTVTEDGCAASLHDGDRDGGDRNQQVIPNTSNSTDANQSTQPSQQPSQKDLPANAAQGSSPREMPAGEEETQDRSVWSGRRLLTIKETTESGFYTFEKHGIRVQIPWDAEAFASLSEESLLSVEIRSLSPSSFSLEITLDGTPLNPVPEMSITMPYSPSDPSAVFQIVDDAEVALADATYSQTDGALCFYVQQTGLFEVRETRVSSGLDRPASQAVEDRPKHTSLAVGIGVTGGLFLFAAVLLAILFCRRRLKHDC</sequence>
<dbReference type="STRING" id="537013.CLOSTMETH_00929"/>
<proteinExistence type="predicted"/>